<evidence type="ECO:0000256" key="5">
    <source>
        <dbReference type="ARBA" id="ARBA00023136"/>
    </source>
</evidence>
<gene>
    <name evidence="7" type="ORF">RMAR00112_LOCUS22174</name>
</gene>
<protein>
    <recommendedName>
        <fullName evidence="8">UNC-50 family protein</fullName>
    </recommendedName>
</protein>
<feature type="transmembrane region" description="Helical" evidence="6">
    <location>
        <begin position="77"/>
        <end position="96"/>
    </location>
</feature>
<comment type="similarity">
    <text evidence="2">Belongs to the unc-50 family.</text>
</comment>
<dbReference type="Pfam" id="PF05216">
    <property type="entry name" value="UNC-50"/>
    <property type="match status" value="1"/>
</dbReference>
<evidence type="ECO:0000256" key="6">
    <source>
        <dbReference type="SAM" id="Phobius"/>
    </source>
</evidence>
<reference evidence="7" key="1">
    <citation type="submission" date="2021-01" db="EMBL/GenBank/DDBJ databases">
        <authorList>
            <person name="Corre E."/>
            <person name="Pelletier E."/>
            <person name="Niang G."/>
            <person name="Scheremetjew M."/>
            <person name="Finn R."/>
            <person name="Kale V."/>
            <person name="Holt S."/>
            <person name="Cochrane G."/>
            <person name="Meng A."/>
            <person name="Brown T."/>
            <person name="Cohen L."/>
        </authorList>
    </citation>
    <scope>NUCLEOTIDE SEQUENCE</scope>
    <source>
        <strain evidence="7">CCMP 769</strain>
    </source>
</reference>
<evidence type="ECO:0000256" key="1">
    <source>
        <dbReference type="ARBA" id="ARBA00004141"/>
    </source>
</evidence>
<feature type="transmembrane region" description="Helical" evidence="6">
    <location>
        <begin position="162"/>
        <end position="181"/>
    </location>
</feature>
<evidence type="ECO:0008006" key="8">
    <source>
        <dbReference type="Google" id="ProtNLM"/>
    </source>
</evidence>
<dbReference type="AlphaFoldDB" id="A0A7S2ZWR1"/>
<dbReference type="EMBL" id="HBHW01028626">
    <property type="protein sequence ID" value="CAE0054145.1"/>
    <property type="molecule type" value="Transcribed_RNA"/>
</dbReference>
<dbReference type="PANTHER" id="PTHR12841:SF6">
    <property type="entry name" value="PROTEIN UNC-50 HOMOLOG"/>
    <property type="match status" value="1"/>
</dbReference>
<name>A0A7S2ZWR1_9RHOD</name>
<dbReference type="InterPro" id="IPR007881">
    <property type="entry name" value="UNC-50"/>
</dbReference>
<evidence type="ECO:0000256" key="4">
    <source>
        <dbReference type="ARBA" id="ARBA00022989"/>
    </source>
</evidence>
<keyword evidence="4 6" id="KW-1133">Transmembrane helix</keyword>
<sequence>MSSTPSALPLGGTAPRSSGRWLKNMPEYMRRAINYPQMDVDYTVWQMVYLCLAPAKVYRTTKYHRQTKNQWARDDPAFVAIIVLLMAVSSLAYSIAFHRNFFGFLKAVFFSVVIDFLLVGIILSAIMWWVANTYLRIDNTGTHATEQSVEWMYSFDVHCNSYFPFFMIVNVGQYFLLPLFLRKGMLWAIFANLLYCCAGAYYTFVTFLGYDILPLLQHTTVFLYPIPACGLFFIITTAMRINLCRAAMTFYFT</sequence>
<feature type="transmembrane region" description="Helical" evidence="6">
    <location>
        <begin position="188"/>
        <end position="210"/>
    </location>
</feature>
<feature type="transmembrane region" description="Helical" evidence="6">
    <location>
        <begin position="108"/>
        <end position="131"/>
    </location>
</feature>
<evidence type="ECO:0000256" key="3">
    <source>
        <dbReference type="ARBA" id="ARBA00022692"/>
    </source>
</evidence>
<dbReference type="GO" id="GO:0000139">
    <property type="term" value="C:Golgi membrane"/>
    <property type="evidence" value="ECO:0007669"/>
    <property type="project" value="TreeGrafter"/>
</dbReference>
<accession>A0A7S2ZWR1</accession>
<proteinExistence type="inferred from homology"/>
<evidence type="ECO:0000313" key="7">
    <source>
        <dbReference type="EMBL" id="CAE0054145.1"/>
    </source>
</evidence>
<feature type="transmembrane region" description="Helical" evidence="6">
    <location>
        <begin position="222"/>
        <end position="243"/>
    </location>
</feature>
<dbReference type="PANTHER" id="PTHR12841">
    <property type="entry name" value="PROTEIN UNC-50 HOMOLOG"/>
    <property type="match status" value="1"/>
</dbReference>
<comment type="subcellular location">
    <subcellularLocation>
        <location evidence="1">Membrane</location>
        <topology evidence="1">Multi-pass membrane protein</topology>
    </subcellularLocation>
</comment>
<organism evidence="7">
    <name type="scientific">Rhodosorus marinus</name>
    <dbReference type="NCBI Taxonomy" id="101924"/>
    <lineage>
        <taxon>Eukaryota</taxon>
        <taxon>Rhodophyta</taxon>
        <taxon>Stylonematophyceae</taxon>
        <taxon>Stylonematales</taxon>
        <taxon>Stylonemataceae</taxon>
        <taxon>Rhodosorus</taxon>
    </lineage>
</organism>
<keyword evidence="5 6" id="KW-0472">Membrane</keyword>
<evidence type="ECO:0000256" key="2">
    <source>
        <dbReference type="ARBA" id="ARBA00006293"/>
    </source>
</evidence>
<keyword evidence="3 6" id="KW-0812">Transmembrane</keyword>